<evidence type="ECO:0000256" key="2">
    <source>
        <dbReference type="ARBA" id="ARBA00004613"/>
    </source>
</evidence>
<gene>
    <name evidence="11" type="ORF">JD844_015479</name>
</gene>
<evidence type="ECO:0000256" key="1">
    <source>
        <dbReference type="ARBA" id="ARBA00004236"/>
    </source>
</evidence>
<evidence type="ECO:0000313" key="11">
    <source>
        <dbReference type="EMBL" id="KAH0617380.1"/>
    </source>
</evidence>
<dbReference type="SUPFAM" id="SSF57302">
    <property type="entry name" value="Snake toxin-like"/>
    <property type="match status" value="1"/>
</dbReference>
<reference evidence="11 12" key="1">
    <citation type="journal article" date="2022" name="Gigascience">
        <title>A chromosome-level genome assembly and annotation of the desert horned lizard, Phrynosoma platyrhinos, provides insight into chromosomal rearrangements among reptiles.</title>
        <authorList>
            <person name="Koochekian N."/>
            <person name="Ascanio A."/>
            <person name="Farleigh K."/>
            <person name="Card D.C."/>
            <person name="Schield D.R."/>
            <person name="Castoe T.A."/>
            <person name="Jezkova T."/>
        </authorList>
    </citation>
    <scope>NUCLEOTIDE SEQUENCE [LARGE SCALE GENOMIC DNA]</scope>
    <source>
        <strain evidence="11">NK-2021</strain>
    </source>
</reference>
<sequence>MHLTAMKALLICMLAGSLFIQPTGSLKCYTCNTQLNNANCQTSVNCEGNANVCKTDVVGVVGLFNVISKECASSCEPYFKDFTVGKRNISCCTADLCNINGAHGFSTNYKAQVALALFVSLVCIFLRS</sequence>
<dbReference type="Proteomes" id="UP000826234">
    <property type="component" value="Unassembled WGS sequence"/>
</dbReference>
<protein>
    <recommendedName>
        <fullName evidence="10">UPAR/Ly6 domain-containing protein</fullName>
    </recommendedName>
</protein>
<dbReference type="CDD" id="cd23573">
    <property type="entry name" value="TFP_LU_ECD_PSCA"/>
    <property type="match status" value="1"/>
</dbReference>
<name>A0ABQ7SJ51_PHRPL</name>
<dbReference type="EMBL" id="JAIPUX010005289">
    <property type="protein sequence ID" value="KAH0617380.1"/>
    <property type="molecule type" value="Genomic_DNA"/>
</dbReference>
<dbReference type="SMART" id="SM00134">
    <property type="entry name" value="LU"/>
    <property type="match status" value="1"/>
</dbReference>
<feature type="domain" description="UPAR/Ly6" evidence="10">
    <location>
        <begin position="26"/>
        <end position="112"/>
    </location>
</feature>
<keyword evidence="7" id="KW-1015">Disulfide bond</keyword>
<feature type="chain" id="PRO_5045595333" description="UPAR/Ly6 domain-containing protein" evidence="9">
    <location>
        <begin position="26"/>
        <end position="128"/>
    </location>
</feature>
<evidence type="ECO:0000256" key="3">
    <source>
        <dbReference type="ARBA" id="ARBA00022475"/>
    </source>
</evidence>
<comment type="subcellular location">
    <subcellularLocation>
        <location evidence="1">Cell membrane</location>
    </subcellularLocation>
    <subcellularLocation>
        <location evidence="2">Secreted</location>
    </subcellularLocation>
</comment>
<evidence type="ECO:0000256" key="8">
    <source>
        <dbReference type="ARBA" id="ARBA00023180"/>
    </source>
</evidence>
<dbReference type="InterPro" id="IPR016054">
    <property type="entry name" value="LY6_UPA_recep-like"/>
</dbReference>
<keyword evidence="5 9" id="KW-0732">Signal</keyword>
<proteinExistence type="predicted"/>
<dbReference type="Pfam" id="PF00087">
    <property type="entry name" value="Toxin_TOLIP"/>
    <property type="match status" value="1"/>
</dbReference>
<dbReference type="InterPro" id="IPR051110">
    <property type="entry name" value="Ly-6/neurotoxin-like_GPI-ap"/>
</dbReference>
<evidence type="ECO:0000256" key="6">
    <source>
        <dbReference type="ARBA" id="ARBA00023136"/>
    </source>
</evidence>
<evidence type="ECO:0000313" key="12">
    <source>
        <dbReference type="Proteomes" id="UP000826234"/>
    </source>
</evidence>
<dbReference type="PANTHER" id="PTHR16983">
    <property type="entry name" value="UPAR/LY6 DOMAIN-CONTAINING PROTEIN"/>
    <property type="match status" value="1"/>
</dbReference>
<evidence type="ECO:0000256" key="5">
    <source>
        <dbReference type="ARBA" id="ARBA00022729"/>
    </source>
</evidence>
<evidence type="ECO:0000256" key="4">
    <source>
        <dbReference type="ARBA" id="ARBA00022525"/>
    </source>
</evidence>
<dbReference type="Gene3D" id="2.10.60.10">
    <property type="entry name" value="CD59"/>
    <property type="match status" value="1"/>
</dbReference>
<evidence type="ECO:0000259" key="10">
    <source>
        <dbReference type="SMART" id="SM00134"/>
    </source>
</evidence>
<organism evidence="11 12">
    <name type="scientific">Phrynosoma platyrhinos</name>
    <name type="common">Desert horned lizard</name>
    <dbReference type="NCBI Taxonomy" id="52577"/>
    <lineage>
        <taxon>Eukaryota</taxon>
        <taxon>Metazoa</taxon>
        <taxon>Chordata</taxon>
        <taxon>Craniata</taxon>
        <taxon>Vertebrata</taxon>
        <taxon>Euteleostomi</taxon>
        <taxon>Lepidosauria</taxon>
        <taxon>Squamata</taxon>
        <taxon>Bifurcata</taxon>
        <taxon>Unidentata</taxon>
        <taxon>Episquamata</taxon>
        <taxon>Toxicofera</taxon>
        <taxon>Iguania</taxon>
        <taxon>Phrynosomatidae</taxon>
        <taxon>Phrynosomatinae</taxon>
        <taxon>Phrynosoma</taxon>
    </lineage>
</organism>
<keyword evidence="12" id="KW-1185">Reference proteome</keyword>
<feature type="signal peptide" evidence="9">
    <location>
        <begin position="1"/>
        <end position="25"/>
    </location>
</feature>
<dbReference type="PANTHER" id="PTHR16983:SF1">
    <property type="entry name" value="PROSTATE STEM CELL ANTIGEN"/>
    <property type="match status" value="1"/>
</dbReference>
<dbReference type="InterPro" id="IPR035076">
    <property type="entry name" value="Toxin/TOLIP"/>
</dbReference>
<keyword evidence="8" id="KW-0325">Glycoprotein</keyword>
<comment type="caution">
    <text evidence="11">The sequence shown here is derived from an EMBL/GenBank/DDBJ whole genome shotgun (WGS) entry which is preliminary data.</text>
</comment>
<keyword evidence="3" id="KW-1003">Cell membrane</keyword>
<keyword evidence="4" id="KW-0964">Secreted</keyword>
<evidence type="ECO:0000256" key="7">
    <source>
        <dbReference type="ARBA" id="ARBA00023157"/>
    </source>
</evidence>
<accession>A0ABQ7SJ51</accession>
<keyword evidence="6" id="KW-0472">Membrane</keyword>
<dbReference type="InterPro" id="IPR045860">
    <property type="entry name" value="Snake_toxin-like_sf"/>
</dbReference>
<evidence type="ECO:0000256" key="9">
    <source>
        <dbReference type="SAM" id="SignalP"/>
    </source>
</evidence>